<accession>A0A644V8A6</accession>
<comment type="caution">
    <text evidence="1">The sequence shown here is derived from an EMBL/GenBank/DDBJ whole genome shotgun (WGS) entry which is preliminary data.</text>
</comment>
<dbReference type="EMBL" id="VSSQ01000241">
    <property type="protein sequence ID" value="MPL87579.1"/>
    <property type="molecule type" value="Genomic_DNA"/>
</dbReference>
<organism evidence="1">
    <name type="scientific">bioreactor metagenome</name>
    <dbReference type="NCBI Taxonomy" id="1076179"/>
    <lineage>
        <taxon>unclassified sequences</taxon>
        <taxon>metagenomes</taxon>
        <taxon>ecological metagenomes</taxon>
    </lineage>
</organism>
<dbReference type="AlphaFoldDB" id="A0A644V8A6"/>
<gene>
    <name evidence="1" type="ORF">SDC9_33580</name>
</gene>
<evidence type="ECO:0000313" key="1">
    <source>
        <dbReference type="EMBL" id="MPL87579.1"/>
    </source>
</evidence>
<protein>
    <submittedName>
        <fullName evidence="1">Uncharacterized protein</fullName>
    </submittedName>
</protein>
<sequence>MPKYKGEVNQEQIDAWKKQHGEVKALIIDGHIGYLKKPDRKTLGYASTVGSKDPIKFNEIILSNCWLGGSEDIKTDDSLFLSAGQVLADLIQVKEAELVNL</sequence>
<reference evidence="1" key="1">
    <citation type="submission" date="2019-08" db="EMBL/GenBank/DDBJ databases">
        <authorList>
            <person name="Kucharzyk K."/>
            <person name="Murdoch R.W."/>
            <person name="Higgins S."/>
            <person name="Loffler F."/>
        </authorList>
    </citation>
    <scope>NUCLEOTIDE SEQUENCE</scope>
</reference>
<proteinExistence type="predicted"/>
<name>A0A644V8A6_9ZZZZ</name>